<proteinExistence type="predicted"/>
<dbReference type="EMBL" id="POSP01000003">
    <property type="protein sequence ID" value="PND38714.1"/>
    <property type="molecule type" value="Genomic_DNA"/>
</dbReference>
<dbReference type="RefSeq" id="WP_102768632.1">
    <property type="nucleotide sequence ID" value="NZ_POSP01000003.1"/>
</dbReference>
<evidence type="ECO:0000313" key="1">
    <source>
        <dbReference type="EMBL" id="PND38714.1"/>
    </source>
</evidence>
<evidence type="ECO:0000313" key="2">
    <source>
        <dbReference type="Proteomes" id="UP000235916"/>
    </source>
</evidence>
<reference evidence="1 2" key="1">
    <citation type="submission" date="2018-01" db="EMBL/GenBank/DDBJ databases">
        <title>Draft genome sequence of Paucibacter aquatile CR182 isolated from freshwater of the Nakdong River.</title>
        <authorList>
            <person name="Choi A."/>
            <person name="Chung E.J."/>
        </authorList>
    </citation>
    <scope>NUCLEOTIDE SEQUENCE [LARGE SCALE GENOMIC DNA]</scope>
    <source>
        <strain evidence="1 2">CR182</strain>
    </source>
</reference>
<dbReference type="AlphaFoldDB" id="A0A2N8KZ34"/>
<dbReference type="OrthoDB" id="256673at2"/>
<gene>
    <name evidence="1" type="ORF">C1O66_15075</name>
</gene>
<dbReference type="Proteomes" id="UP000235916">
    <property type="component" value="Unassembled WGS sequence"/>
</dbReference>
<sequence>MLKLLKSLIGTTKDKAAVRAVSDAETDAQAPPPAVIHAPGAEPFDLSAALIDAGGFPLTDWDAVNRWIANVPTEAAKAQAWAACEQAWLQNLCRALGPAYRLRSKGSALLISTLPEHVAAATLSFVNKTVQRIVHLLQGLAAAPEWGHDILIVFDDDDSYYRYVAHYYPEAGEFAASSGMYIDGGCGHFVTVKADLRAVEPVIAHELTHACLSHLSIPAWLNEGLAVNTELRLCPPPQAPSNPWDLHARHLKFWGAAEIQEFWSGKSFLRNDEGNELSYDLAKVLVSQFAADWQTFRQFALAADVADGGAAAAQLHLGIDLGAAVCAILEREPDASWSPRPEAWGKAPERGAF</sequence>
<keyword evidence="2" id="KW-1185">Reference proteome</keyword>
<organism evidence="1 2">
    <name type="scientific">Kinneretia aquatilis</name>
    <dbReference type="NCBI Taxonomy" id="2070761"/>
    <lineage>
        <taxon>Bacteria</taxon>
        <taxon>Pseudomonadati</taxon>
        <taxon>Pseudomonadota</taxon>
        <taxon>Betaproteobacteria</taxon>
        <taxon>Burkholderiales</taxon>
        <taxon>Sphaerotilaceae</taxon>
        <taxon>Roseateles</taxon>
    </lineage>
</organism>
<accession>A0A2N8KZ34</accession>
<protein>
    <recommendedName>
        <fullName evidence="3">Peptidase MA-like domain-containing protein</fullName>
    </recommendedName>
</protein>
<comment type="caution">
    <text evidence="1">The sequence shown here is derived from an EMBL/GenBank/DDBJ whole genome shotgun (WGS) entry which is preliminary data.</text>
</comment>
<name>A0A2N8KZ34_9BURK</name>
<evidence type="ECO:0008006" key="3">
    <source>
        <dbReference type="Google" id="ProtNLM"/>
    </source>
</evidence>